<dbReference type="Proteomes" id="UP000824134">
    <property type="component" value="Unassembled WGS sequence"/>
</dbReference>
<gene>
    <name evidence="6" type="ORF">H9821_06545</name>
</gene>
<evidence type="ECO:0000256" key="1">
    <source>
        <dbReference type="ARBA" id="ARBA00004196"/>
    </source>
</evidence>
<proteinExistence type="inferred from homology"/>
<dbReference type="PROSITE" id="PS50983">
    <property type="entry name" value="FE_B12_PBP"/>
    <property type="match status" value="1"/>
</dbReference>
<accession>A0A9D1ZRV2</accession>
<sequence>MLRLTKYTPLTDIGKPVKANRISLLAATSVVAMALAACGAGTTDASSESSASTSASASQSAGTVTVTDNYGEVTVTVPPQKVAATDNRTFEVLESWGIDLVAAPIVLIPATVETYKNNSSITDIGTHREPNLELLAAEEPDLIVNGQRFSQHYDAIKELNPQAAILELEPREGQPFDEELKRQVTVLGEVFGKQAEADKLIADFDAALARAKAAYDGESTVMAVNVSGGEIGYIAPSIGRTYGPVFDMLGLKPALEVEGSSDNHQGDDISVEAIAEANPDWLLVLDRDAGTSTDEGSPAAADVIAGSSALANVTAIAKNQIAYAPADTYTNESIITYTEILNDLADRFEAAK</sequence>
<reference evidence="6" key="1">
    <citation type="journal article" date="2021" name="PeerJ">
        <title>Extensive microbial diversity within the chicken gut microbiome revealed by metagenomics and culture.</title>
        <authorList>
            <person name="Gilroy R."/>
            <person name="Ravi A."/>
            <person name="Getino M."/>
            <person name="Pursley I."/>
            <person name="Horton D.L."/>
            <person name="Alikhan N.F."/>
            <person name="Baker D."/>
            <person name="Gharbi K."/>
            <person name="Hall N."/>
            <person name="Watson M."/>
            <person name="Adriaenssens E.M."/>
            <person name="Foster-Nyarko E."/>
            <person name="Jarju S."/>
            <person name="Secka A."/>
            <person name="Antonio M."/>
            <person name="Oren A."/>
            <person name="Chaudhuri R.R."/>
            <person name="La Ragione R."/>
            <person name="Hildebrand F."/>
            <person name="Pallen M.J."/>
        </authorList>
    </citation>
    <scope>NUCLEOTIDE SEQUENCE</scope>
    <source>
        <strain evidence="6">ChiHjej12B11-9195</strain>
    </source>
</reference>
<dbReference type="GO" id="GO:0030288">
    <property type="term" value="C:outer membrane-bounded periplasmic space"/>
    <property type="evidence" value="ECO:0007669"/>
    <property type="project" value="TreeGrafter"/>
</dbReference>
<dbReference type="EMBL" id="DXCN01000049">
    <property type="protein sequence ID" value="HIY95302.1"/>
    <property type="molecule type" value="Genomic_DNA"/>
</dbReference>
<evidence type="ECO:0000256" key="4">
    <source>
        <dbReference type="ARBA" id="ARBA00022729"/>
    </source>
</evidence>
<evidence type="ECO:0000313" key="6">
    <source>
        <dbReference type="EMBL" id="HIY95302.1"/>
    </source>
</evidence>
<dbReference type="SUPFAM" id="SSF53807">
    <property type="entry name" value="Helical backbone' metal receptor"/>
    <property type="match status" value="1"/>
</dbReference>
<dbReference type="PANTHER" id="PTHR30532">
    <property type="entry name" value="IRON III DICITRATE-BINDING PERIPLASMIC PROTEIN"/>
    <property type="match status" value="1"/>
</dbReference>
<evidence type="ECO:0000259" key="5">
    <source>
        <dbReference type="PROSITE" id="PS50983"/>
    </source>
</evidence>
<comment type="caution">
    <text evidence="6">The sequence shown here is derived from an EMBL/GenBank/DDBJ whole genome shotgun (WGS) entry which is preliminary data.</text>
</comment>
<evidence type="ECO:0000256" key="2">
    <source>
        <dbReference type="ARBA" id="ARBA00008814"/>
    </source>
</evidence>
<dbReference type="Pfam" id="PF01497">
    <property type="entry name" value="Peripla_BP_2"/>
    <property type="match status" value="1"/>
</dbReference>
<dbReference type="PANTHER" id="PTHR30532:SF28">
    <property type="entry name" value="PETROBACTIN-BINDING PROTEIN YCLQ"/>
    <property type="match status" value="1"/>
</dbReference>
<keyword evidence="3" id="KW-0813">Transport</keyword>
<evidence type="ECO:0000256" key="3">
    <source>
        <dbReference type="ARBA" id="ARBA00022448"/>
    </source>
</evidence>
<reference evidence="6" key="2">
    <citation type="submission" date="2021-04" db="EMBL/GenBank/DDBJ databases">
        <authorList>
            <person name="Gilroy R."/>
        </authorList>
    </citation>
    <scope>NUCLEOTIDE SEQUENCE</scope>
    <source>
        <strain evidence="6">ChiHjej12B11-9195</strain>
    </source>
</reference>
<comment type="subcellular location">
    <subcellularLocation>
        <location evidence="1">Cell envelope</location>
    </subcellularLocation>
</comment>
<keyword evidence="4" id="KW-0732">Signal</keyword>
<dbReference type="InterPro" id="IPR051313">
    <property type="entry name" value="Bact_iron-sidero_bind"/>
</dbReference>
<dbReference type="AlphaFoldDB" id="A0A9D1ZRV2"/>
<dbReference type="InterPro" id="IPR002491">
    <property type="entry name" value="ABC_transptr_periplasmic_BD"/>
</dbReference>
<comment type="similarity">
    <text evidence="2">Belongs to the bacterial solute-binding protein 8 family.</text>
</comment>
<evidence type="ECO:0000313" key="7">
    <source>
        <dbReference type="Proteomes" id="UP000824134"/>
    </source>
</evidence>
<name>A0A9D1ZRV2_9MICC</name>
<organism evidence="6 7">
    <name type="scientific">Candidatus Rothia avicola</name>
    <dbReference type="NCBI Taxonomy" id="2840478"/>
    <lineage>
        <taxon>Bacteria</taxon>
        <taxon>Bacillati</taxon>
        <taxon>Actinomycetota</taxon>
        <taxon>Actinomycetes</taxon>
        <taxon>Micrococcales</taxon>
        <taxon>Micrococcaceae</taxon>
        <taxon>Rothia</taxon>
    </lineage>
</organism>
<dbReference type="Gene3D" id="3.40.50.1980">
    <property type="entry name" value="Nitrogenase molybdenum iron protein domain"/>
    <property type="match status" value="2"/>
</dbReference>
<feature type="domain" description="Fe/B12 periplasmic-binding" evidence="5">
    <location>
        <begin position="81"/>
        <end position="352"/>
    </location>
</feature>
<dbReference type="GO" id="GO:1901678">
    <property type="term" value="P:iron coordination entity transport"/>
    <property type="evidence" value="ECO:0007669"/>
    <property type="project" value="UniProtKB-ARBA"/>
</dbReference>
<protein>
    <submittedName>
        <fullName evidence="6">ABC transporter substrate-binding protein</fullName>
    </submittedName>
</protein>